<organism evidence="3 4">
    <name type="scientific">Phakopsora pachyrhizi</name>
    <name type="common">Asian soybean rust disease fungus</name>
    <dbReference type="NCBI Taxonomy" id="170000"/>
    <lineage>
        <taxon>Eukaryota</taxon>
        <taxon>Fungi</taxon>
        <taxon>Dikarya</taxon>
        <taxon>Basidiomycota</taxon>
        <taxon>Pucciniomycotina</taxon>
        <taxon>Pucciniomycetes</taxon>
        <taxon>Pucciniales</taxon>
        <taxon>Phakopsoraceae</taxon>
        <taxon>Phakopsora</taxon>
    </lineage>
</organism>
<dbReference type="Gene3D" id="3.50.30.40">
    <property type="entry name" value="Ribonuclease E inhibitor RraA/RraA-like"/>
    <property type="match status" value="1"/>
</dbReference>
<dbReference type="InterPro" id="IPR036704">
    <property type="entry name" value="RraA/RraA-like_sf"/>
</dbReference>
<keyword evidence="4" id="KW-1185">Reference proteome</keyword>
<evidence type="ECO:0000313" key="3">
    <source>
        <dbReference type="EMBL" id="CAH7688266.1"/>
    </source>
</evidence>
<protein>
    <submittedName>
        <fullName evidence="3">Ribonuclease E inhibitor RraA/Dimethylmenaquinone methyltransferase</fullName>
    </submittedName>
</protein>
<proteinExistence type="predicted"/>
<evidence type="ECO:0000256" key="2">
    <source>
        <dbReference type="SAM" id="MobiDB-lite"/>
    </source>
</evidence>
<feature type="non-terminal residue" evidence="3">
    <location>
        <position position="1"/>
    </location>
</feature>
<keyword evidence="1" id="KW-0460">Magnesium</keyword>
<dbReference type="GO" id="GO:0046872">
    <property type="term" value="F:metal ion binding"/>
    <property type="evidence" value="ECO:0007669"/>
    <property type="project" value="UniProtKB-KW"/>
</dbReference>
<feature type="binding site" evidence="1">
    <location>
        <position position="124"/>
    </location>
    <ligand>
        <name>Mg(2+)</name>
        <dbReference type="ChEBI" id="CHEBI:18420"/>
    </ligand>
</feature>
<comment type="cofactor">
    <cofactor evidence="1">
        <name>Mg(2+)</name>
        <dbReference type="ChEBI" id="CHEBI:18420"/>
    </cofactor>
</comment>
<evidence type="ECO:0000313" key="4">
    <source>
        <dbReference type="Proteomes" id="UP001153365"/>
    </source>
</evidence>
<feature type="binding site" evidence="1">
    <location>
        <begin position="102"/>
        <end position="105"/>
    </location>
    <ligand>
        <name>substrate</name>
    </ligand>
</feature>
<feature type="binding site" evidence="1">
    <location>
        <position position="125"/>
    </location>
    <ligand>
        <name>Mg(2+)</name>
        <dbReference type="ChEBI" id="CHEBI:18420"/>
    </ligand>
</feature>
<dbReference type="AlphaFoldDB" id="A0AAV0BQE7"/>
<accession>A0AAV0BQE7</accession>
<dbReference type="EMBL" id="CALTRL010005967">
    <property type="protein sequence ID" value="CAH7688266.1"/>
    <property type="molecule type" value="Genomic_DNA"/>
</dbReference>
<feature type="region of interest" description="Disordered" evidence="2">
    <location>
        <begin position="170"/>
        <end position="189"/>
    </location>
</feature>
<dbReference type="InterPro" id="IPR005493">
    <property type="entry name" value="RraA/RraA-like"/>
</dbReference>
<dbReference type="CDD" id="cd16841">
    <property type="entry name" value="RraA_family"/>
    <property type="match status" value="1"/>
</dbReference>
<dbReference type="Pfam" id="PF03737">
    <property type="entry name" value="RraA-like"/>
    <property type="match status" value="1"/>
</dbReference>
<reference evidence="3" key="1">
    <citation type="submission" date="2022-06" db="EMBL/GenBank/DDBJ databases">
        <authorList>
            <consortium name="SYNGENTA / RWTH Aachen University"/>
        </authorList>
    </citation>
    <scope>NUCLEOTIDE SEQUENCE</scope>
</reference>
<name>A0AAV0BQE7_PHAPC</name>
<comment type="caution">
    <text evidence="3">The sequence shown here is derived from an EMBL/GenBank/DDBJ whole genome shotgun (WGS) entry which is preliminary data.</text>
</comment>
<dbReference type="PANTHER" id="PTHR33254">
    <property type="entry name" value="4-HYDROXY-4-METHYL-2-OXOGLUTARATE ALDOLASE 3-RELATED"/>
    <property type="match status" value="1"/>
</dbReference>
<dbReference type="GO" id="GO:0047443">
    <property type="term" value="F:4-hydroxy-4-methyl-2-oxoglutarate aldolase activity"/>
    <property type="evidence" value="ECO:0007669"/>
    <property type="project" value="TreeGrafter"/>
</dbReference>
<dbReference type="SUPFAM" id="SSF89562">
    <property type="entry name" value="RraA-like"/>
    <property type="match status" value="1"/>
</dbReference>
<dbReference type="PANTHER" id="PTHR33254:SF4">
    <property type="entry name" value="4-HYDROXY-4-METHYL-2-OXOGLUTARATE ALDOLASE 3-RELATED"/>
    <property type="match status" value="1"/>
</dbReference>
<dbReference type="Proteomes" id="UP001153365">
    <property type="component" value="Unassembled WGS sequence"/>
</dbReference>
<sequence>FLLSKVADVLVKLKVKSGGYIPDIGLMNSPRNHKNKNDDDDDDDDRQSCFKICGRAFTVKMVFDNGDKTTKSSKETHYLDTVERDSIVVISAPHNSKNAVWGGLMTARAKVLGLRGVIIDGRCRDLRDHDELDFPVFARGNSVLGQSTFTKPTETQEPLTIYPSFSNMSKSYQSQRVKDERDDESDQNFEPVTINPNDIIMADQDGVVRIPKDLIDQVLKLCKVADEVEKNCLRYILSGHTVTETFEKFRSTKKN</sequence>
<evidence type="ECO:0000256" key="1">
    <source>
        <dbReference type="PIRSR" id="PIRSR605493-1"/>
    </source>
</evidence>
<gene>
    <name evidence="3" type="ORF">PPACK8108_LOCUS23205</name>
</gene>
<keyword evidence="1" id="KW-0479">Metal-binding</keyword>
<dbReference type="GO" id="GO:0008948">
    <property type="term" value="F:oxaloacetate decarboxylase activity"/>
    <property type="evidence" value="ECO:0007669"/>
    <property type="project" value="TreeGrafter"/>
</dbReference>